<gene>
    <name evidence="1" type="ORF">H072_11043</name>
</gene>
<reference evidence="2" key="2">
    <citation type="submission" date="2013-04" db="EMBL/GenBank/DDBJ databases">
        <title>Genomic mechanisms accounting for the adaptation to parasitism in nematode-trapping fungi.</title>
        <authorList>
            <person name="Ahren D.G."/>
        </authorList>
    </citation>
    <scope>NUCLEOTIDE SEQUENCE [LARGE SCALE GENOMIC DNA]</scope>
    <source>
        <strain evidence="2">CBS 200.50</strain>
    </source>
</reference>
<dbReference type="EMBL" id="AQGS01001127">
    <property type="protein sequence ID" value="EPS35504.1"/>
    <property type="molecule type" value="Genomic_DNA"/>
</dbReference>
<proteinExistence type="predicted"/>
<organism evidence="1 2">
    <name type="scientific">Dactylellina haptotyla (strain CBS 200.50)</name>
    <name type="common">Nematode-trapping fungus</name>
    <name type="synonym">Monacrosporium haptotylum</name>
    <dbReference type="NCBI Taxonomy" id="1284197"/>
    <lineage>
        <taxon>Eukaryota</taxon>
        <taxon>Fungi</taxon>
        <taxon>Dikarya</taxon>
        <taxon>Ascomycota</taxon>
        <taxon>Pezizomycotina</taxon>
        <taxon>Orbiliomycetes</taxon>
        <taxon>Orbiliales</taxon>
        <taxon>Orbiliaceae</taxon>
        <taxon>Dactylellina</taxon>
    </lineage>
</organism>
<protein>
    <submittedName>
        <fullName evidence="1">Uncharacterized protein</fullName>
    </submittedName>
</protein>
<reference evidence="1 2" key="1">
    <citation type="journal article" date="2013" name="PLoS Genet.">
        <title>Genomic mechanisms accounting for the adaptation to parasitism in nematode-trapping fungi.</title>
        <authorList>
            <person name="Meerupati T."/>
            <person name="Andersson K.M."/>
            <person name="Friman E."/>
            <person name="Kumar D."/>
            <person name="Tunlid A."/>
            <person name="Ahren D."/>
        </authorList>
    </citation>
    <scope>NUCLEOTIDE SEQUENCE [LARGE SCALE GENOMIC DNA]</scope>
    <source>
        <strain evidence="1 2">CBS 200.50</strain>
    </source>
</reference>
<accession>S7ZYH8</accession>
<comment type="caution">
    <text evidence="1">The sequence shown here is derived from an EMBL/GenBank/DDBJ whole genome shotgun (WGS) entry which is preliminary data.</text>
</comment>
<name>S7ZYH8_DACHA</name>
<dbReference type="OrthoDB" id="2999773at2759"/>
<sequence length="143" mass="16473">MPRRQLWFVSFKSRHHDEPGHWQRFDHWEFFLPRAAVHRKEDLAKGTVIHVGGSPFTGYSLLIEKKDISGTNSEYDAKLLMPEVDLEQIKRVAKDLGGLARSDNPGSGEPNCQNWLHMLAGCLEEEDIIGKHVRRFLNAVKQR</sequence>
<dbReference type="HOGENOM" id="CLU_1806103_0_0_1"/>
<keyword evidence="2" id="KW-1185">Reference proteome</keyword>
<evidence type="ECO:0000313" key="1">
    <source>
        <dbReference type="EMBL" id="EPS35504.1"/>
    </source>
</evidence>
<dbReference type="InterPro" id="IPR046670">
    <property type="entry name" value="DUF6540"/>
</dbReference>
<dbReference type="AlphaFoldDB" id="S7ZYH8"/>
<dbReference type="Pfam" id="PF20174">
    <property type="entry name" value="DUF6540"/>
    <property type="match status" value="1"/>
</dbReference>
<dbReference type="Proteomes" id="UP000015100">
    <property type="component" value="Unassembled WGS sequence"/>
</dbReference>
<evidence type="ECO:0000313" key="2">
    <source>
        <dbReference type="Proteomes" id="UP000015100"/>
    </source>
</evidence>